<dbReference type="AlphaFoldDB" id="A0A191WEE3"/>
<keyword evidence="1" id="KW-1133">Transmembrane helix</keyword>
<protein>
    <submittedName>
        <fullName evidence="2">Uncharacterized protein</fullName>
    </submittedName>
</protein>
<accession>A0A191WEE3</accession>
<proteinExistence type="predicted"/>
<reference evidence="2 3" key="1">
    <citation type="journal article" date="2016" name="Int. J. Syst. Evol. Microbiol.">
        <title>Agromyces aureus sp. nov., isolated from the rhizosphere of Salix caprea L. grown in a heavy-metal-contaminated soil.</title>
        <authorList>
            <person name="Corretto E."/>
            <person name="Antonielli L."/>
            <person name="Sessitsch A."/>
            <person name="Compant S."/>
            <person name="Gorfer M."/>
            <person name="Kuffner M."/>
            <person name="Brader G."/>
        </authorList>
    </citation>
    <scope>NUCLEOTIDE SEQUENCE [LARGE SCALE GENOMIC DNA]</scope>
    <source>
        <strain evidence="2 3">AR33</strain>
    </source>
</reference>
<evidence type="ECO:0000256" key="1">
    <source>
        <dbReference type="SAM" id="Phobius"/>
    </source>
</evidence>
<dbReference type="Proteomes" id="UP000078437">
    <property type="component" value="Chromosome"/>
</dbReference>
<gene>
    <name evidence="2" type="ORF">ATC03_07210</name>
</gene>
<dbReference type="RefSeq" id="WP_067874946.1">
    <property type="nucleotide sequence ID" value="NZ_CP013979.1"/>
</dbReference>
<dbReference type="OrthoDB" id="5003128at2"/>
<name>A0A191WEE3_9MICO</name>
<dbReference type="KEGG" id="agy:ATC03_07210"/>
<evidence type="ECO:0000313" key="2">
    <source>
        <dbReference type="EMBL" id="ANJ26539.1"/>
    </source>
</evidence>
<sequence>MDPYTARQLLRIFPDAPLTVDLVDRAYSGESWARHPSRYPDPVQRQQAEAWAASLEIARDVLLREVGRPAWLGAPVEPHAPAAPSPFTAPSFTVPGSAAPPMPTPSVAAPGGPTFAPARRRGLRWPAVAGIVAGSLAVLALIVVAAVGATRALSTAVTDAQRDVENTMVDRYQSGETLFEFPAALEYYYDGRYDELCIDAENGCWEAALFTESDCAALQIVVAYSDDPDAWQGEHEVTLDVENVVAYEATPFVFGDDAYDYGWVQQVTCLDAPTV</sequence>
<evidence type="ECO:0000313" key="3">
    <source>
        <dbReference type="Proteomes" id="UP000078437"/>
    </source>
</evidence>
<keyword evidence="1" id="KW-0812">Transmembrane</keyword>
<keyword evidence="3" id="KW-1185">Reference proteome</keyword>
<keyword evidence="1" id="KW-0472">Membrane</keyword>
<organism evidence="2 3">
    <name type="scientific">Agromyces aureus</name>
    <dbReference type="NCBI Taxonomy" id="453304"/>
    <lineage>
        <taxon>Bacteria</taxon>
        <taxon>Bacillati</taxon>
        <taxon>Actinomycetota</taxon>
        <taxon>Actinomycetes</taxon>
        <taxon>Micrococcales</taxon>
        <taxon>Microbacteriaceae</taxon>
        <taxon>Agromyces</taxon>
    </lineage>
</organism>
<feature type="transmembrane region" description="Helical" evidence="1">
    <location>
        <begin position="127"/>
        <end position="149"/>
    </location>
</feature>
<reference evidence="3" key="2">
    <citation type="submission" date="2016-01" db="EMBL/GenBank/DDBJ databases">
        <title>Complete genome sequence of Agromyces aureus AR33T and comparison with related organisms.</title>
        <authorList>
            <person name="Corretto E."/>
            <person name="Antonielli L."/>
            <person name="Sessitsch A."/>
            <person name="Brader G."/>
        </authorList>
    </citation>
    <scope>NUCLEOTIDE SEQUENCE [LARGE SCALE GENOMIC DNA]</scope>
    <source>
        <strain evidence="3">AR33</strain>
    </source>
</reference>
<dbReference type="EMBL" id="CP013979">
    <property type="protein sequence ID" value="ANJ26539.1"/>
    <property type="molecule type" value="Genomic_DNA"/>
</dbReference>